<organism evidence="1 2">
    <name type="scientific">Aspergillus udagawae</name>
    <dbReference type="NCBI Taxonomy" id="91492"/>
    <lineage>
        <taxon>Eukaryota</taxon>
        <taxon>Fungi</taxon>
        <taxon>Dikarya</taxon>
        <taxon>Ascomycota</taxon>
        <taxon>Pezizomycotina</taxon>
        <taxon>Eurotiomycetes</taxon>
        <taxon>Eurotiomycetidae</taxon>
        <taxon>Eurotiales</taxon>
        <taxon>Aspergillaceae</taxon>
        <taxon>Aspergillus</taxon>
        <taxon>Aspergillus subgen. Fumigati</taxon>
    </lineage>
</organism>
<dbReference type="EMBL" id="BLKC01000007">
    <property type="protein sequence ID" value="GFF25890.1"/>
    <property type="molecule type" value="Genomic_DNA"/>
</dbReference>
<name>A0A8H3N870_9EURO</name>
<evidence type="ECO:0000313" key="2">
    <source>
        <dbReference type="Proteomes" id="UP000465221"/>
    </source>
</evidence>
<protein>
    <submittedName>
        <fullName evidence="1">Uncharacterized protein</fullName>
    </submittedName>
</protein>
<sequence length="61" mass="6990">MASDPLFLHTIRKACQFRKYVACIHAAVNRTPKIEISKIGYKYVNVNVLLPSTRMLFALHT</sequence>
<evidence type="ECO:0000313" key="1">
    <source>
        <dbReference type="EMBL" id="GFF25890.1"/>
    </source>
</evidence>
<dbReference type="Proteomes" id="UP000465221">
    <property type="component" value="Unassembled WGS sequence"/>
</dbReference>
<accession>A0A8H3N870</accession>
<gene>
    <name evidence="1" type="ORF">IFM46972_01587</name>
</gene>
<reference evidence="1 2" key="1">
    <citation type="submission" date="2020-01" db="EMBL/GenBank/DDBJ databases">
        <title>Draft genome sequence of Aspergillus udagawae IFM 46972.</title>
        <authorList>
            <person name="Takahashi H."/>
            <person name="Yaguchi T."/>
        </authorList>
    </citation>
    <scope>NUCLEOTIDE SEQUENCE [LARGE SCALE GENOMIC DNA]</scope>
    <source>
        <strain evidence="1 2">IFM 46972</strain>
    </source>
</reference>
<comment type="caution">
    <text evidence="1">The sequence shown here is derived from an EMBL/GenBank/DDBJ whole genome shotgun (WGS) entry which is preliminary data.</text>
</comment>
<proteinExistence type="predicted"/>
<dbReference type="AlphaFoldDB" id="A0A8H3N870"/>